<organism evidence="1 2">
    <name type="scientific">Ensete ventricosum</name>
    <name type="common">Abyssinian banana</name>
    <name type="synonym">Musa ensete</name>
    <dbReference type="NCBI Taxonomy" id="4639"/>
    <lineage>
        <taxon>Eukaryota</taxon>
        <taxon>Viridiplantae</taxon>
        <taxon>Streptophyta</taxon>
        <taxon>Embryophyta</taxon>
        <taxon>Tracheophyta</taxon>
        <taxon>Spermatophyta</taxon>
        <taxon>Magnoliopsida</taxon>
        <taxon>Liliopsida</taxon>
        <taxon>Zingiberales</taxon>
        <taxon>Musaceae</taxon>
        <taxon>Ensete</taxon>
    </lineage>
</organism>
<name>A0A426XWD9_ENSVE</name>
<gene>
    <name evidence="1" type="ORF">B296_00042807</name>
</gene>
<reference evidence="1 2" key="1">
    <citation type="journal article" date="2014" name="Agronomy (Basel)">
        <title>A Draft Genome Sequence for Ensete ventricosum, the Drought-Tolerant Tree Against Hunger.</title>
        <authorList>
            <person name="Harrison J."/>
            <person name="Moore K.A."/>
            <person name="Paszkiewicz K."/>
            <person name="Jones T."/>
            <person name="Grant M."/>
            <person name="Ambacheew D."/>
            <person name="Muzemil S."/>
            <person name="Studholme D.J."/>
        </authorList>
    </citation>
    <scope>NUCLEOTIDE SEQUENCE [LARGE SCALE GENOMIC DNA]</scope>
</reference>
<evidence type="ECO:0000313" key="1">
    <source>
        <dbReference type="EMBL" id="RRT43782.1"/>
    </source>
</evidence>
<evidence type="ECO:0000313" key="2">
    <source>
        <dbReference type="Proteomes" id="UP000287651"/>
    </source>
</evidence>
<sequence length="80" mass="9467">EAHLRTLAYKKAIARLYTRRLRPWHIVNDNLVLRKVEISDPMYTKGKLASNWEGLYWFIDAVGDRTYMLVMIEGKLLSRT</sequence>
<feature type="non-terminal residue" evidence="1">
    <location>
        <position position="1"/>
    </location>
</feature>
<accession>A0A426XWD9</accession>
<dbReference type="EMBL" id="AMZH03016908">
    <property type="protein sequence ID" value="RRT43782.1"/>
    <property type="molecule type" value="Genomic_DNA"/>
</dbReference>
<protein>
    <submittedName>
        <fullName evidence="1">Uncharacterized protein</fullName>
    </submittedName>
</protein>
<dbReference type="AlphaFoldDB" id="A0A426XWD9"/>
<comment type="caution">
    <text evidence="1">The sequence shown here is derived from an EMBL/GenBank/DDBJ whole genome shotgun (WGS) entry which is preliminary data.</text>
</comment>
<dbReference type="Proteomes" id="UP000287651">
    <property type="component" value="Unassembled WGS sequence"/>
</dbReference>
<proteinExistence type="predicted"/>